<feature type="domain" description="EamA" evidence="7">
    <location>
        <begin position="151"/>
        <end position="276"/>
    </location>
</feature>
<feature type="transmembrane region" description="Helical" evidence="6">
    <location>
        <begin position="31"/>
        <end position="52"/>
    </location>
</feature>
<keyword evidence="5 6" id="KW-0472">Membrane</keyword>
<evidence type="ECO:0000256" key="6">
    <source>
        <dbReference type="SAM" id="Phobius"/>
    </source>
</evidence>
<organism evidence="8 9">
    <name type="scientific">Kibdelosporangium aridum</name>
    <dbReference type="NCBI Taxonomy" id="2030"/>
    <lineage>
        <taxon>Bacteria</taxon>
        <taxon>Bacillati</taxon>
        <taxon>Actinomycetota</taxon>
        <taxon>Actinomycetes</taxon>
        <taxon>Pseudonocardiales</taxon>
        <taxon>Pseudonocardiaceae</taxon>
        <taxon>Kibdelosporangium</taxon>
    </lineage>
</organism>
<dbReference type="EMBL" id="FWXV01000008">
    <property type="protein sequence ID" value="SMD22694.1"/>
    <property type="molecule type" value="Genomic_DNA"/>
</dbReference>
<name>A0A1Y5Y2T0_KIBAR</name>
<dbReference type="PANTHER" id="PTHR32322">
    <property type="entry name" value="INNER MEMBRANE TRANSPORTER"/>
    <property type="match status" value="1"/>
</dbReference>
<dbReference type="InterPro" id="IPR050638">
    <property type="entry name" value="AA-Vitamin_Transporters"/>
</dbReference>
<dbReference type="GO" id="GO:0016020">
    <property type="term" value="C:membrane"/>
    <property type="evidence" value="ECO:0007669"/>
    <property type="project" value="UniProtKB-SubCell"/>
</dbReference>
<feature type="transmembrane region" description="Helical" evidence="6">
    <location>
        <begin position="144"/>
        <end position="165"/>
    </location>
</feature>
<feature type="domain" description="EamA" evidence="7">
    <location>
        <begin position="2"/>
        <end position="133"/>
    </location>
</feature>
<evidence type="ECO:0000256" key="2">
    <source>
        <dbReference type="ARBA" id="ARBA00007362"/>
    </source>
</evidence>
<keyword evidence="4 6" id="KW-1133">Transmembrane helix</keyword>
<dbReference type="PANTHER" id="PTHR32322:SF2">
    <property type="entry name" value="EAMA DOMAIN-CONTAINING PROTEIN"/>
    <property type="match status" value="1"/>
</dbReference>
<reference evidence="8 9" key="1">
    <citation type="submission" date="2017-04" db="EMBL/GenBank/DDBJ databases">
        <authorList>
            <person name="Afonso C.L."/>
            <person name="Miller P.J."/>
            <person name="Scott M.A."/>
            <person name="Spackman E."/>
            <person name="Goraichik I."/>
            <person name="Dimitrov K.M."/>
            <person name="Suarez D.L."/>
            <person name="Swayne D.E."/>
        </authorList>
    </citation>
    <scope>NUCLEOTIDE SEQUENCE [LARGE SCALE GENOMIC DNA]</scope>
    <source>
        <strain evidence="8 9">DSM 43828</strain>
    </source>
</reference>
<feature type="transmembrane region" description="Helical" evidence="6">
    <location>
        <begin position="171"/>
        <end position="192"/>
    </location>
</feature>
<accession>A0A1Y5Y2T0</accession>
<dbReference type="InterPro" id="IPR000620">
    <property type="entry name" value="EamA_dom"/>
</dbReference>
<evidence type="ECO:0000256" key="3">
    <source>
        <dbReference type="ARBA" id="ARBA00022692"/>
    </source>
</evidence>
<dbReference type="Pfam" id="PF00892">
    <property type="entry name" value="EamA"/>
    <property type="match status" value="2"/>
</dbReference>
<protein>
    <submittedName>
        <fullName evidence="8">Uncharacterized membrane protein</fullName>
    </submittedName>
</protein>
<evidence type="ECO:0000313" key="8">
    <source>
        <dbReference type="EMBL" id="SMD22694.1"/>
    </source>
</evidence>
<feature type="transmembrane region" description="Helical" evidence="6">
    <location>
        <begin position="204"/>
        <end position="224"/>
    </location>
</feature>
<evidence type="ECO:0000313" key="9">
    <source>
        <dbReference type="Proteomes" id="UP000192674"/>
    </source>
</evidence>
<feature type="transmembrane region" description="Helical" evidence="6">
    <location>
        <begin position="260"/>
        <end position="277"/>
    </location>
</feature>
<evidence type="ECO:0000256" key="5">
    <source>
        <dbReference type="ARBA" id="ARBA00023136"/>
    </source>
</evidence>
<feature type="transmembrane region" description="Helical" evidence="6">
    <location>
        <begin position="116"/>
        <end position="132"/>
    </location>
</feature>
<dbReference type="Proteomes" id="UP000192674">
    <property type="component" value="Unassembled WGS sequence"/>
</dbReference>
<feature type="transmembrane region" description="Helical" evidence="6">
    <location>
        <begin position="90"/>
        <end position="110"/>
    </location>
</feature>
<dbReference type="RefSeq" id="WP_084431500.1">
    <property type="nucleotide sequence ID" value="NZ_FWXV01000008.1"/>
</dbReference>
<keyword evidence="3 6" id="KW-0812">Transmembrane</keyword>
<feature type="transmembrane region" description="Helical" evidence="6">
    <location>
        <begin position="6"/>
        <end position="24"/>
    </location>
</feature>
<dbReference type="SUPFAM" id="SSF103481">
    <property type="entry name" value="Multidrug resistance efflux transporter EmrE"/>
    <property type="match status" value="2"/>
</dbReference>
<sequence length="278" mass="27928">MAELLALTSALVFGVVHFLSGLMARHADSYGIATAGQLGGTVLVLAAAPLIPAPHVELAALGWGALSGVGTGVGVAYLYRGLARGRMSTVVPLSDVAAVALPVLAGVALLGDRPSILAWIGIVLALPALWLVSRRDAVGATGSATGTVDGLIAGIGFALQFLAISRVDPAAGLWPILAARVLATATIVPLARAARATLRLPTRLVAPALLVGALGSVAIVLYLSATRQQLLAVATVLAALYPVIPVVLAITVLRERPNRSQLVGLGTAGAAIALLALA</sequence>
<feature type="transmembrane region" description="Helical" evidence="6">
    <location>
        <begin position="58"/>
        <end position="78"/>
    </location>
</feature>
<evidence type="ECO:0000259" key="7">
    <source>
        <dbReference type="Pfam" id="PF00892"/>
    </source>
</evidence>
<dbReference type="AlphaFoldDB" id="A0A1Y5Y2T0"/>
<evidence type="ECO:0000256" key="4">
    <source>
        <dbReference type="ARBA" id="ARBA00022989"/>
    </source>
</evidence>
<feature type="transmembrane region" description="Helical" evidence="6">
    <location>
        <begin position="230"/>
        <end position="253"/>
    </location>
</feature>
<keyword evidence="9" id="KW-1185">Reference proteome</keyword>
<proteinExistence type="inferred from homology"/>
<dbReference type="InterPro" id="IPR037185">
    <property type="entry name" value="EmrE-like"/>
</dbReference>
<dbReference type="OrthoDB" id="68076at2"/>
<evidence type="ECO:0000256" key="1">
    <source>
        <dbReference type="ARBA" id="ARBA00004141"/>
    </source>
</evidence>
<comment type="similarity">
    <text evidence="2">Belongs to the EamA transporter family.</text>
</comment>
<comment type="subcellular location">
    <subcellularLocation>
        <location evidence="1">Membrane</location>
        <topology evidence="1">Multi-pass membrane protein</topology>
    </subcellularLocation>
</comment>
<gene>
    <name evidence="8" type="ORF">SAMN05661093_07563</name>
</gene>
<dbReference type="Gene3D" id="1.10.3730.20">
    <property type="match status" value="1"/>
</dbReference>